<feature type="transmembrane region" description="Helical" evidence="9">
    <location>
        <begin position="209"/>
        <end position="226"/>
    </location>
</feature>
<dbReference type="PROSITE" id="PS50929">
    <property type="entry name" value="ABC_TM1F"/>
    <property type="match status" value="1"/>
</dbReference>
<keyword evidence="7 9" id="KW-1133">Transmembrane helix</keyword>
<evidence type="ECO:0000256" key="4">
    <source>
        <dbReference type="ARBA" id="ARBA00022741"/>
    </source>
</evidence>
<dbReference type="InterPro" id="IPR027417">
    <property type="entry name" value="P-loop_NTPase"/>
</dbReference>
<feature type="domain" description="ABC transporter" evidence="10">
    <location>
        <begin position="490"/>
        <end position="723"/>
    </location>
</feature>
<evidence type="ECO:0000259" key="10">
    <source>
        <dbReference type="PROSITE" id="PS50893"/>
    </source>
</evidence>
<dbReference type="PROSITE" id="PS50990">
    <property type="entry name" value="PEPTIDASE_C39"/>
    <property type="match status" value="1"/>
</dbReference>
<keyword evidence="3 9" id="KW-0812">Transmembrane</keyword>
<protein>
    <submittedName>
        <fullName evidence="13">NHLP family bacteriocin export ABC transporter peptidase/permease/ATPase subunit</fullName>
    </submittedName>
</protein>
<dbReference type="InterPro" id="IPR005074">
    <property type="entry name" value="Peptidase_C39"/>
</dbReference>
<comment type="subcellular location">
    <subcellularLocation>
        <location evidence="1">Cell membrane</location>
        <topology evidence="1">Multi-pass membrane protein</topology>
    </subcellularLocation>
</comment>
<feature type="transmembrane region" description="Helical" evidence="9">
    <location>
        <begin position="390"/>
        <end position="413"/>
    </location>
</feature>
<dbReference type="InterPro" id="IPR017871">
    <property type="entry name" value="ABC_transporter-like_CS"/>
</dbReference>
<evidence type="ECO:0000256" key="1">
    <source>
        <dbReference type="ARBA" id="ARBA00004651"/>
    </source>
</evidence>
<keyword evidence="6" id="KW-0067">ATP-binding</keyword>
<organism evidence="13 14">
    <name type="scientific">Caenimonas terrae</name>
    <dbReference type="NCBI Taxonomy" id="696074"/>
    <lineage>
        <taxon>Bacteria</taxon>
        <taxon>Pseudomonadati</taxon>
        <taxon>Pseudomonadota</taxon>
        <taxon>Betaproteobacteria</taxon>
        <taxon>Burkholderiales</taxon>
        <taxon>Comamonadaceae</taxon>
        <taxon>Caenimonas</taxon>
    </lineage>
</organism>
<dbReference type="Pfam" id="PF00664">
    <property type="entry name" value="ABC_membrane"/>
    <property type="match status" value="1"/>
</dbReference>
<evidence type="ECO:0000256" key="2">
    <source>
        <dbReference type="ARBA" id="ARBA00022475"/>
    </source>
</evidence>
<dbReference type="PROSITE" id="PS50893">
    <property type="entry name" value="ABC_TRANSPORTER_2"/>
    <property type="match status" value="1"/>
</dbReference>
<dbReference type="NCBIfam" id="TIGR03796">
    <property type="entry name" value="NHLM_micro_ABC1"/>
    <property type="match status" value="1"/>
</dbReference>
<evidence type="ECO:0000256" key="5">
    <source>
        <dbReference type="ARBA" id="ARBA00022801"/>
    </source>
</evidence>
<gene>
    <name evidence="13" type="ORF">ACFPOE_05145</name>
</gene>
<name>A0ABW0NDB2_9BURK</name>
<evidence type="ECO:0000259" key="11">
    <source>
        <dbReference type="PROSITE" id="PS50929"/>
    </source>
</evidence>
<reference evidence="14" key="1">
    <citation type="journal article" date="2019" name="Int. J. Syst. Evol. Microbiol.">
        <title>The Global Catalogue of Microorganisms (GCM) 10K type strain sequencing project: providing services to taxonomists for standard genome sequencing and annotation.</title>
        <authorList>
            <consortium name="The Broad Institute Genomics Platform"/>
            <consortium name="The Broad Institute Genome Sequencing Center for Infectious Disease"/>
            <person name="Wu L."/>
            <person name="Ma J."/>
        </authorList>
    </citation>
    <scope>NUCLEOTIDE SEQUENCE [LARGE SCALE GENOMIC DNA]</scope>
    <source>
        <strain evidence="14">CCUG 57401</strain>
    </source>
</reference>
<dbReference type="EMBL" id="JBHSMF010000003">
    <property type="protein sequence ID" value="MFC5496914.1"/>
    <property type="molecule type" value="Genomic_DNA"/>
</dbReference>
<dbReference type="RefSeq" id="WP_376848946.1">
    <property type="nucleotide sequence ID" value="NZ_JBHSMF010000003.1"/>
</dbReference>
<dbReference type="PANTHER" id="PTHR43394:SF1">
    <property type="entry name" value="ATP-BINDING CASSETTE SUB-FAMILY B MEMBER 10, MITOCHONDRIAL"/>
    <property type="match status" value="1"/>
</dbReference>
<evidence type="ECO:0000259" key="12">
    <source>
        <dbReference type="PROSITE" id="PS50990"/>
    </source>
</evidence>
<evidence type="ECO:0000313" key="14">
    <source>
        <dbReference type="Proteomes" id="UP001596037"/>
    </source>
</evidence>
<feature type="transmembrane region" description="Helical" evidence="9">
    <location>
        <begin position="306"/>
        <end position="326"/>
    </location>
</feature>
<evidence type="ECO:0000256" key="9">
    <source>
        <dbReference type="SAM" id="Phobius"/>
    </source>
</evidence>
<dbReference type="Gene3D" id="3.40.50.300">
    <property type="entry name" value="P-loop containing nucleotide triphosphate hydrolases"/>
    <property type="match status" value="1"/>
</dbReference>
<keyword evidence="4" id="KW-0547">Nucleotide-binding</keyword>
<dbReference type="PROSITE" id="PS00211">
    <property type="entry name" value="ABC_TRANSPORTER_1"/>
    <property type="match status" value="1"/>
</dbReference>
<dbReference type="CDD" id="cd18569">
    <property type="entry name" value="ABC_6TM_NHLM_bacteriocin"/>
    <property type="match status" value="1"/>
</dbReference>
<dbReference type="InterPro" id="IPR039421">
    <property type="entry name" value="Type_1_exporter"/>
</dbReference>
<evidence type="ECO:0000313" key="13">
    <source>
        <dbReference type="EMBL" id="MFC5496914.1"/>
    </source>
</evidence>
<evidence type="ECO:0000256" key="3">
    <source>
        <dbReference type="ARBA" id="ARBA00022692"/>
    </source>
</evidence>
<keyword evidence="2" id="KW-1003">Cell membrane</keyword>
<dbReference type="InterPro" id="IPR003439">
    <property type="entry name" value="ABC_transporter-like_ATP-bd"/>
</dbReference>
<feature type="transmembrane region" description="Helical" evidence="9">
    <location>
        <begin position="279"/>
        <end position="300"/>
    </location>
</feature>
<feature type="transmembrane region" description="Helical" evidence="9">
    <location>
        <begin position="168"/>
        <end position="189"/>
    </location>
</feature>
<dbReference type="InterPro" id="IPR022514">
    <property type="entry name" value="NHPM_micro_ABC1"/>
</dbReference>
<dbReference type="Gene3D" id="3.90.70.10">
    <property type="entry name" value="Cysteine proteinases"/>
    <property type="match status" value="1"/>
</dbReference>
<evidence type="ECO:0000256" key="8">
    <source>
        <dbReference type="ARBA" id="ARBA00023136"/>
    </source>
</evidence>
<comment type="caution">
    <text evidence="13">The sequence shown here is derived from an EMBL/GenBank/DDBJ whole genome shotgun (WGS) entry which is preliminary data.</text>
</comment>
<sequence>MATTNPARRHPRVKTPTVLQMEAVECGAAALCILMSSYGKRVPLEELRQSCGVSRDGSKASNVVRAARTYGFEAKGFRREPAELREMKLPLIVFWNFNHFLVVEGFGKETVFLNDPASGPRTVSDDEFDQSFTGVVLAIEPGAEFQPSGEKPSLWRGLRSRLPLREPALLYLILAGLALVVPGLVLPVFTKEFIDNYLVSRMDSWVKPLLVGLLFTAIVRGSLTWLQQYYLTRFRAKLALAMTGKFFWHVLRLPVVFYAQRSAGDISTRVAINNRVAELMTGDLATTVLNALMVVFYAALMLSYDPLLTGVGICIAVLNVIFLRSVSRKRRDATQKLANDGGKLMATSMNGLQMMETLKASGMESDFFTKWAGNQTKVMNGHQAMGTMDVVLMGVPPLLSAINTVLILSLGGLRVMDGYMTMGMLVAFQSLMASFIEPINHLVSMGAKVQEMEGDMNRLDDVLKYQCEPQTERIGSQGPGETVVRLTGHVELRNVTFGYSPLEAPLVEGFNLTLRPGMRVALVGMSGCGKSTISKLVMGLYEPWKGEILFDGKPRSAHSRHSLIASVSMVSQEIALFSGTIRDNLSMWDETLPETQMVQAAKDACIHDVIASRQGGYDSKVQEGGGNFSGGQRQRVEIARALAINPRILVLDEATSALDPVTEMRVDDNLRRRGCTCLIVAHRLSTIRDCDEIIVLDRGKVQERGTHHQLMQQAGLYATLMHEN</sequence>
<keyword evidence="14" id="KW-1185">Reference proteome</keyword>
<dbReference type="InterPro" id="IPR003593">
    <property type="entry name" value="AAA+_ATPase"/>
</dbReference>
<dbReference type="SUPFAM" id="SSF90123">
    <property type="entry name" value="ABC transporter transmembrane region"/>
    <property type="match status" value="1"/>
</dbReference>
<dbReference type="Pfam" id="PF00005">
    <property type="entry name" value="ABC_tran"/>
    <property type="match status" value="1"/>
</dbReference>
<keyword evidence="8 9" id="KW-0472">Membrane</keyword>
<dbReference type="SUPFAM" id="SSF52540">
    <property type="entry name" value="P-loop containing nucleoside triphosphate hydrolases"/>
    <property type="match status" value="1"/>
</dbReference>
<evidence type="ECO:0000256" key="7">
    <source>
        <dbReference type="ARBA" id="ARBA00022989"/>
    </source>
</evidence>
<evidence type="ECO:0000256" key="6">
    <source>
        <dbReference type="ARBA" id="ARBA00022840"/>
    </source>
</evidence>
<proteinExistence type="predicted"/>
<accession>A0ABW0NDB2</accession>
<dbReference type="SMART" id="SM00382">
    <property type="entry name" value="AAA"/>
    <property type="match status" value="1"/>
</dbReference>
<dbReference type="Gene3D" id="1.20.1560.10">
    <property type="entry name" value="ABC transporter type 1, transmembrane domain"/>
    <property type="match status" value="1"/>
</dbReference>
<dbReference type="Proteomes" id="UP001596037">
    <property type="component" value="Unassembled WGS sequence"/>
</dbReference>
<dbReference type="InterPro" id="IPR036640">
    <property type="entry name" value="ABC1_TM_sf"/>
</dbReference>
<dbReference type="InterPro" id="IPR011527">
    <property type="entry name" value="ABC1_TM_dom"/>
</dbReference>
<keyword evidence="5" id="KW-0378">Hydrolase</keyword>
<feature type="domain" description="ABC transmembrane type-1" evidence="11">
    <location>
        <begin position="172"/>
        <end position="451"/>
    </location>
</feature>
<dbReference type="Pfam" id="PF03412">
    <property type="entry name" value="Peptidase_C39"/>
    <property type="match status" value="1"/>
</dbReference>
<dbReference type="PANTHER" id="PTHR43394">
    <property type="entry name" value="ATP-DEPENDENT PERMEASE MDL1, MITOCHONDRIAL"/>
    <property type="match status" value="1"/>
</dbReference>
<feature type="domain" description="Peptidase C39" evidence="12">
    <location>
        <begin position="20"/>
        <end position="139"/>
    </location>
</feature>